<evidence type="ECO:0000313" key="2">
    <source>
        <dbReference type="Proteomes" id="UP000037035"/>
    </source>
</evidence>
<feature type="non-terminal residue" evidence="1">
    <location>
        <position position="1"/>
    </location>
</feature>
<dbReference type="AlphaFoldDB" id="A0A0L6VRV8"/>
<feature type="non-terminal residue" evidence="1">
    <location>
        <position position="146"/>
    </location>
</feature>
<keyword evidence="2" id="KW-1185">Reference proteome</keyword>
<name>A0A0L6VRV8_9BASI</name>
<organism evidence="1 2">
    <name type="scientific">Puccinia sorghi</name>
    <dbReference type="NCBI Taxonomy" id="27349"/>
    <lineage>
        <taxon>Eukaryota</taxon>
        <taxon>Fungi</taxon>
        <taxon>Dikarya</taxon>
        <taxon>Basidiomycota</taxon>
        <taxon>Pucciniomycotina</taxon>
        <taxon>Pucciniomycetes</taxon>
        <taxon>Pucciniales</taxon>
        <taxon>Pucciniaceae</taxon>
        <taxon>Puccinia</taxon>
    </lineage>
</organism>
<dbReference type="VEuPathDB" id="FungiDB:VP01_11562g1"/>
<dbReference type="Proteomes" id="UP000037035">
    <property type="component" value="Unassembled WGS sequence"/>
</dbReference>
<gene>
    <name evidence="1" type="ORF">VP01_11562g1</name>
</gene>
<proteinExistence type="predicted"/>
<evidence type="ECO:0000313" key="1">
    <source>
        <dbReference type="EMBL" id="KNZ63352.1"/>
    </source>
</evidence>
<protein>
    <submittedName>
        <fullName evidence="1">Uncharacterized protein</fullName>
    </submittedName>
</protein>
<accession>A0A0L6VRV8</accession>
<dbReference type="EMBL" id="LAVV01001735">
    <property type="protein sequence ID" value="KNZ63352.1"/>
    <property type="molecule type" value="Genomic_DNA"/>
</dbReference>
<sequence>CALSLPAKICQIFMDPACTSNTEEDGHGKLLRTHLSWRSQEFTNFAHNLDVATIEQLCKEKGVQYVQRNKLLELRLLETITTSVKPPVPIKFCQEPCADSGPRFGVSFCLIILLSLPMHGFQHHLNHLFVVITLLIKGQSINSLAS</sequence>
<reference evidence="1 2" key="1">
    <citation type="submission" date="2015-08" db="EMBL/GenBank/DDBJ databases">
        <title>Next Generation Sequencing and Analysis of the Genome of Puccinia sorghi L Schw, the Causal Agent of Maize Common Rust.</title>
        <authorList>
            <person name="Rochi L."/>
            <person name="Burguener G."/>
            <person name="Darino M."/>
            <person name="Turjanski A."/>
            <person name="Kreff E."/>
            <person name="Dieguez M.J."/>
            <person name="Sacco F."/>
        </authorList>
    </citation>
    <scope>NUCLEOTIDE SEQUENCE [LARGE SCALE GENOMIC DNA]</scope>
    <source>
        <strain evidence="1 2">RO10H11247</strain>
    </source>
</reference>
<comment type="caution">
    <text evidence="1">The sequence shown here is derived from an EMBL/GenBank/DDBJ whole genome shotgun (WGS) entry which is preliminary data.</text>
</comment>